<dbReference type="InterPro" id="IPR055342">
    <property type="entry name" value="MreC_beta-barrel_core"/>
</dbReference>
<dbReference type="Pfam" id="PF04085">
    <property type="entry name" value="MreC"/>
    <property type="match status" value="1"/>
</dbReference>
<evidence type="ECO:0000313" key="4">
    <source>
        <dbReference type="EMBL" id="KKT86288.1"/>
    </source>
</evidence>
<evidence type="ECO:0000313" key="5">
    <source>
        <dbReference type="Proteomes" id="UP000034797"/>
    </source>
</evidence>
<keyword evidence="1" id="KW-0175">Coiled coil</keyword>
<accession>A0A0G1KRU1</accession>
<reference evidence="4 5" key="1">
    <citation type="journal article" date="2015" name="Nature">
        <title>rRNA introns, odd ribosomes, and small enigmatic genomes across a large radiation of phyla.</title>
        <authorList>
            <person name="Brown C.T."/>
            <person name="Hug L.A."/>
            <person name="Thomas B.C."/>
            <person name="Sharon I."/>
            <person name="Castelle C.J."/>
            <person name="Singh A."/>
            <person name="Wilkins M.J."/>
            <person name="Williams K.H."/>
            <person name="Banfield J.F."/>
        </authorList>
    </citation>
    <scope>NUCLEOTIDE SEQUENCE [LARGE SCALE GENOMIC DNA]</scope>
</reference>
<organism evidence="4 5">
    <name type="scientific">Candidatus Collierbacteria bacterium GW2011_GWA2_44_99</name>
    <dbReference type="NCBI Taxonomy" id="1618380"/>
    <lineage>
        <taxon>Bacteria</taxon>
        <taxon>Candidatus Collieribacteriota</taxon>
    </lineage>
</organism>
<feature type="transmembrane region" description="Helical" evidence="2">
    <location>
        <begin position="34"/>
        <end position="53"/>
    </location>
</feature>
<dbReference type="Gene3D" id="2.40.10.350">
    <property type="entry name" value="Rod shape-determining protein MreC, domain 2"/>
    <property type="match status" value="1"/>
</dbReference>
<comment type="caution">
    <text evidence="4">The sequence shown here is derived from an EMBL/GenBank/DDBJ whole genome shotgun (WGS) entry which is preliminary data.</text>
</comment>
<protein>
    <recommendedName>
        <fullName evidence="3">Rod shape-determining protein MreC beta-barrel core domain-containing protein</fullName>
    </recommendedName>
</protein>
<evidence type="ECO:0000259" key="3">
    <source>
        <dbReference type="Pfam" id="PF04085"/>
    </source>
</evidence>
<dbReference type="EMBL" id="LCJW01000013">
    <property type="protein sequence ID" value="KKT86288.1"/>
    <property type="molecule type" value="Genomic_DNA"/>
</dbReference>
<keyword evidence="2" id="KW-1133">Transmembrane helix</keyword>
<sequence length="256" mass="28255">MITSTKINLLLLPLFVSILLVTAGKLKVGSKIDSVFYTLLSPISLPVSSLRLYTEKKYSFIKNFSVFEKQNREQKNQLARLISENEYLKQSIVDKKILDNLKNSFRSLVPVRLVGSSGKFVVSSSLPLTNVLPGQPLVSGNILLGTVKEIKNNTATITPLNSEKSPVFPTRTANGQKGLYKFENNRPEIVDVPSQSPIVLGDFVLTEPGELFPGNLIVGKTIRLITVSQEPLQKAELELYDTLDSSPDNLAIITQP</sequence>
<dbReference type="Proteomes" id="UP000034797">
    <property type="component" value="Unassembled WGS sequence"/>
</dbReference>
<keyword evidence="2" id="KW-0472">Membrane</keyword>
<evidence type="ECO:0000256" key="2">
    <source>
        <dbReference type="SAM" id="Phobius"/>
    </source>
</evidence>
<dbReference type="InterPro" id="IPR042177">
    <property type="entry name" value="Cell/Rod_1"/>
</dbReference>
<feature type="domain" description="Rod shape-determining protein MreC beta-barrel core" evidence="3">
    <location>
        <begin position="130"/>
        <end position="244"/>
    </location>
</feature>
<dbReference type="InterPro" id="IPR042175">
    <property type="entry name" value="Cell/Rod_MreC_2"/>
</dbReference>
<feature type="coiled-coil region" evidence="1">
    <location>
        <begin position="64"/>
        <end position="91"/>
    </location>
</feature>
<dbReference type="Gene3D" id="2.40.10.340">
    <property type="entry name" value="Rod shape-determining protein MreC, domain 1"/>
    <property type="match status" value="1"/>
</dbReference>
<gene>
    <name evidence="4" type="ORF">UW84_C0013G0012</name>
</gene>
<name>A0A0G1KRU1_9BACT</name>
<keyword evidence="2" id="KW-0812">Transmembrane</keyword>
<dbReference type="AlphaFoldDB" id="A0A0G1KRU1"/>
<evidence type="ECO:0000256" key="1">
    <source>
        <dbReference type="SAM" id="Coils"/>
    </source>
</evidence>
<proteinExistence type="predicted"/>